<gene>
    <name evidence="1" type="ORF">OEZ71_05885</name>
</gene>
<dbReference type="PIRSF" id="PIRSF011386">
    <property type="entry name" value="FixH"/>
    <property type="match status" value="1"/>
</dbReference>
<proteinExistence type="predicted"/>
<dbReference type="EMBL" id="JAOWKZ010000002">
    <property type="protein sequence ID" value="MCV2871821.1"/>
    <property type="molecule type" value="Genomic_DNA"/>
</dbReference>
<organism evidence="1 2">
    <name type="scientific">Albidovulum litorale</name>
    <dbReference type="NCBI Taxonomy" id="2984134"/>
    <lineage>
        <taxon>Bacteria</taxon>
        <taxon>Pseudomonadati</taxon>
        <taxon>Pseudomonadota</taxon>
        <taxon>Alphaproteobacteria</taxon>
        <taxon>Rhodobacterales</taxon>
        <taxon>Paracoccaceae</taxon>
        <taxon>Albidovulum</taxon>
    </lineage>
</organism>
<sequence>MKSELTGRKVLAITVSAFAVIIGVNVVMAVQAVRTFPGLEVKNSYVASQIFDAERAAQEALGWTLTENYEGGELRLSFRDTAGLPVKVEKLSATIGRTTEAASDLVPVFAWQNGDYVTAADLGPGKWMILLEAFAADGTRFHQRLDLFVAG</sequence>
<dbReference type="InterPro" id="IPR018037">
    <property type="entry name" value="FixH_proteobacterial"/>
</dbReference>
<comment type="caution">
    <text evidence="1">The sequence shown here is derived from an EMBL/GenBank/DDBJ whole genome shotgun (WGS) entry which is preliminary data.</text>
</comment>
<keyword evidence="2" id="KW-1185">Reference proteome</keyword>
<name>A0ABT2ZL11_9RHOB</name>
<dbReference type="Pfam" id="PF05751">
    <property type="entry name" value="FixH"/>
    <property type="match status" value="1"/>
</dbReference>
<evidence type="ECO:0000313" key="2">
    <source>
        <dbReference type="Proteomes" id="UP001652564"/>
    </source>
</evidence>
<dbReference type="InterPro" id="IPR008620">
    <property type="entry name" value="FixH"/>
</dbReference>
<dbReference type="Proteomes" id="UP001652564">
    <property type="component" value="Unassembled WGS sequence"/>
</dbReference>
<reference evidence="1 2" key="1">
    <citation type="submission" date="2022-10" db="EMBL/GenBank/DDBJ databases">
        <title>Defluviimonas sp. nov., isolated from ocean surface sediments.</title>
        <authorList>
            <person name="He W."/>
            <person name="Wang L."/>
            <person name="Zhang D.-F."/>
        </authorList>
    </citation>
    <scope>NUCLEOTIDE SEQUENCE [LARGE SCALE GENOMIC DNA]</scope>
    <source>
        <strain evidence="1 2">WL0050</strain>
    </source>
</reference>
<accession>A0ABT2ZL11</accession>
<protein>
    <submittedName>
        <fullName evidence="1">FixH family protein</fullName>
    </submittedName>
</protein>
<evidence type="ECO:0000313" key="1">
    <source>
        <dbReference type="EMBL" id="MCV2871821.1"/>
    </source>
</evidence>
<dbReference type="RefSeq" id="WP_263739030.1">
    <property type="nucleotide sequence ID" value="NZ_JAOWKZ010000002.1"/>
</dbReference>